<dbReference type="PROSITE" id="PS51186">
    <property type="entry name" value="GNAT"/>
    <property type="match status" value="1"/>
</dbReference>
<organism evidence="7 9">
    <name type="scientific">Vandammella animalimorsus</name>
    <dbReference type="NCBI Taxonomy" id="2029117"/>
    <lineage>
        <taxon>Bacteria</taxon>
        <taxon>Pseudomonadati</taxon>
        <taxon>Pseudomonadota</taxon>
        <taxon>Betaproteobacteria</taxon>
        <taxon>Burkholderiales</taxon>
        <taxon>Comamonadaceae</taxon>
        <taxon>Vandammella</taxon>
    </lineage>
</organism>
<reference evidence="8 10" key="2">
    <citation type="submission" date="2018-10" db="EMBL/GenBank/DDBJ databases">
        <title>Comamonadaceae CDC group NO-1 genome sequencing and assembly.</title>
        <authorList>
            <person name="Bernier A.-M."/>
            <person name="Bernard K."/>
        </authorList>
    </citation>
    <scope>NUCLEOTIDE SEQUENCE [LARGE SCALE GENOMIC DNA]</scope>
    <source>
        <strain evidence="8 10">NML180582</strain>
    </source>
</reference>
<dbReference type="OrthoDB" id="9799147at2"/>
<accession>A0A2A2AD83</accession>
<dbReference type="PANTHER" id="PTHR36449">
    <property type="entry name" value="ACETYLTRANSFERASE-RELATED"/>
    <property type="match status" value="1"/>
</dbReference>
<protein>
    <submittedName>
        <fullName evidence="7">GNAT family N-acetyltransferase</fullName>
    </submittedName>
</protein>
<evidence type="ECO:0000256" key="3">
    <source>
        <dbReference type="ARBA" id="ARBA00022679"/>
    </source>
</evidence>
<keyword evidence="3 7" id="KW-0808">Transferase</keyword>
<dbReference type="Gene3D" id="3.40.630.30">
    <property type="match status" value="1"/>
</dbReference>
<dbReference type="Pfam" id="PF00583">
    <property type="entry name" value="Acetyltransf_1"/>
    <property type="match status" value="1"/>
</dbReference>
<evidence type="ECO:0000256" key="4">
    <source>
        <dbReference type="ARBA" id="ARBA00023315"/>
    </source>
</evidence>
<dbReference type="PANTHER" id="PTHR36449:SF1">
    <property type="entry name" value="ACETYLTRANSFERASE"/>
    <property type="match status" value="1"/>
</dbReference>
<dbReference type="EMBL" id="NSJB01000012">
    <property type="protein sequence ID" value="PAT35684.1"/>
    <property type="molecule type" value="Genomic_DNA"/>
</dbReference>
<reference evidence="7 9" key="1">
    <citation type="submission" date="2017-08" db="EMBL/GenBank/DDBJ databases">
        <title>WGS of Clinical strains of the CDC Group NO-1 linked to zoonotic infections in humans.</title>
        <authorList>
            <person name="Bernier A.-M."/>
            <person name="Bernard K."/>
        </authorList>
    </citation>
    <scope>NUCLEOTIDE SEQUENCE [LARGE SCALE GENOMIC DNA]</scope>
    <source>
        <strain evidence="7 9">NML00-0135</strain>
    </source>
</reference>
<keyword evidence="1" id="KW-0678">Repressor</keyword>
<proteinExistence type="predicted"/>
<dbReference type="EMBL" id="RDQJ01000008">
    <property type="protein sequence ID" value="RMX15238.1"/>
    <property type="molecule type" value="Genomic_DNA"/>
</dbReference>
<keyword evidence="4" id="KW-0012">Acyltransferase</keyword>
<keyword evidence="2" id="KW-1277">Toxin-antitoxin system</keyword>
<dbReference type="GO" id="GO:0016747">
    <property type="term" value="F:acyltransferase activity, transferring groups other than amino-acyl groups"/>
    <property type="evidence" value="ECO:0007669"/>
    <property type="project" value="InterPro"/>
</dbReference>
<dbReference type="SUPFAM" id="SSF55729">
    <property type="entry name" value="Acyl-CoA N-acyltransferases (Nat)"/>
    <property type="match status" value="1"/>
</dbReference>
<keyword evidence="9" id="KW-1185">Reference proteome</keyword>
<evidence type="ECO:0000256" key="1">
    <source>
        <dbReference type="ARBA" id="ARBA00022491"/>
    </source>
</evidence>
<evidence type="ECO:0000256" key="5">
    <source>
        <dbReference type="ARBA" id="ARBA00049880"/>
    </source>
</evidence>
<evidence type="ECO:0000313" key="9">
    <source>
        <dbReference type="Proteomes" id="UP000218054"/>
    </source>
</evidence>
<dbReference type="InterPro" id="IPR000182">
    <property type="entry name" value="GNAT_dom"/>
</dbReference>
<evidence type="ECO:0000313" key="7">
    <source>
        <dbReference type="EMBL" id="PAT35684.1"/>
    </source>
</evidence>
<name>A0A2A2AD83_9BURK</name>
<evidence type="ECO:0000259" key="6">
    <source>
        <dbReference type="PROSITE" id="PS51186"/>
    </source>
</evidence>
<evidence type="ECO:0000313" key="10">
    <source>
        <dbReference type="Proteomes" id="UP000275180"/>
    </source>
</evidence>
<sequence length="169" mass="17852">MSGAPFRLALLDAAHERTAFDSASPPLNRYLREQAGQDMRRRVAACFVALGAGQRIAGYYTLASASVLLGDLPTAIGRKLPRYPTVPAVRLGRLAVDRAFQGQGLGAALLADALRRAARSEIAAYALIVDAKDATAAAFYRHHGLMALPDSPRTLFLPLASVPLTPGAG</sequence>
<comment type="catalytic activity">
    <reaction evidence="5">
        <text>glycyl-tRNA(Gly) + acetyl-CoA = N-acetylglycyl-tRNA(Gly) + CoA + H(+)</text>
        <dbReference type="Rhea" id="RHEA:81867"/>
        <dbReference type="Rhea" id="RHEA-COMP:9683"/>
        <dbReference type="Rhea" id="RHEA-COMP:19766"/>
        <dbReference type="ChEBI" id="CHEBI:15378"/>
        <dbReference type="ChEBI" id="CHEBI:57287"/>
        <dbReference type="ChEBI" id="CHEBI:57288"/>
        <dbReference type="ChEBI" id="CHEBI:78522"/>
        <dbReference type="ChEBI" id="CHEBI:232036"/>
    </reaction>
</comment>
<evidence type="ECO:0000313" key="8">
    <source>
        <dbReference type="EMBL" id="RMX15238.1"/>
    </source>
</evidence>
<evidence type="ECO:0000256" key="2">
    <source>
        <dbReference type="ARBA" id="ARBA00022649"/>
    </source>
</evidence>
<dbReference type="InterPro" id="IPR016181">
    <property type="entry name" value="Acyl_CoA_acyltransferase"/>
</dbReference>
<feature type="domain" description="N-acetyltransferase" evidence="6">
    <location>
        <begin position="4"/>
        <end position="169"/>
    </location>
</feature>
<comment type="caution">
    <text evidence="7">The sequence shown here is derived from an EMBL/GenBank/DDBJ whole genome shotgun (WGS) entry which is preliminary data.</text>
</comment>
<dbReference type="Proteomes" id="UP000218054">
    <property type="component" value="Unassembled WGS sequence"/>
</dbReference>
<dbReference type="RefSeq" id="WP_095540543.1">
    <property type="nucleotide sequence ID" value="NZ_NSJB01000012.1"/>
</dbReference>
<dbReference type="AlphaFoldDB" id="A0A2A2AD83"/>
<dbReference type="Proteomes" id="UP000275180">
    <property type="component" value="Unassembled WGS sequence"/>
</dbReference>
<gene>
    <name evidence="7" type="ORF">CK625_11915</name>
    <name evidence="8" type="ORF">EBQ34_07655</name>
</gene>
<accession>A0A3M6RK16</accession>